<dbReference type="AlphaFoldDB" id="A0A968KSX4"/>
<dbReference type="SUPFAM" id="SSF158397">
    <property type="entry name" value="TM1646-like"/>
    <property type="match status" value="1"/>
</dbReference>
<dbReference type="Proteomes" id="UP000752013">
    <property type="component" value="Unassembled WGS sequence"/>
</dbReference>
<evidence type="ECO:0000313" key="2">
    <source>
        <dbReference type="Proteomes" id="UP000752013"/>
    </source>
</evidence>
<dbReference type="InterPro" id="IPR024042">
    <property type="entry name" value="TM1646-like_dom_sf"/>
</dbReference>
<protein>
    <submittedName>
        <fullName evidence="1">YaaR family protein</fullName>
    </submittedName>
</protein>
<name>A0A968KSX4_9SPIO</name>
<proteinExistence type="predicted"/>
<sequence>MAKVSVTNEFSGLVFHNEVVEKKRNTRVSTSKKHNFSEFIEASLSEIDGLGESTTIDDSVLEQAMDDVFILGERLRHDYMLSCLDDYRRAVKNFLEIIRKRAYAHDRVKGRINRHSMMQKEYNLVRVVDEKLDRLAKAVLVEQRDMIYILSRIDEIRGLIINYVW</sequence>
<accession>A0A968KSX4</accession>
<dbReference type="InterPro" id="IPR005585">
    <property type="entry name" value="DUF327"/>
</dbReference>
<gene>
    <name evidence="1" type="ORF">HCT46_02805</name>
</gene>
<organism evidence="1 2">
    <name type="scientific">Entomospira nematocerorum</name>
    <dbReference type="NCBI Taxonomy" id="2719987"/>
    <lineage>
        <taxon>Bacteria</taxon>
        <taxon>Pseudomonadati</taxon>
        <taxon>Spirochaetota</taxon>
        <taxon>Spirochaetia</taxon>
        <taxon>Spirochaetales</taxon>
        <taxon>Spirochaetaceae</taxon>
        <taxon>Entomospira</taxon>
    </lineage>
</organism>
<evidence type="ECO:0000313" key="1">
    <source>
        <dbReference type="EMBL" id="NIZ46846.1"/>
    </source>
</evidence>
<dbReference type="EMBL" id="JAATLK010000001">
    <property type="protein sequence ID" value="NIZ46846.1"/>
    <property type="molecule type" value="Genomic_DNA"/>
</dbReference>
<dbReference type="Pfam" id="PF03885">
    <property type="entry name" value="DUF327"/>
    <property type="match status" value="1"/>
</dbReference>
<dbReference type="Gene3D" id="1.20.120.490">
    <property type="entry name" value="Hypothetical protein TM1646-like domain"/>
    <property type="match status" value="1"/>
</dbReference>
<keyword evidence="2" id="KW-1185">Reference proteome</keyword>
<reference evidence="1" key="1">
    <citation type="submission" date="2020-03" db="EMBL/GenBank/DDBJ databases">
        <title>Spirochaetal bacteria isolated from arthropods constitute a novel genus Entomospira genus novum within the order Spirochaetales.</title>
        <authorList>
            <person name="Grana-Miraglia L."/>
            <person name="Sikutova S."/>
            <person name="Fingerle V."/>
            <person name="Sing A."/>
            <person name="Castillo-Ramirez S."/>
            <person name="Margos G."/>
            <person name="Rudolf I."/>
        </authorList>
    </citation>
    <scope>NUCLEOTIDE SEQUENCE</scope>
    <source>
        <strain evidence="1">BR208</strain>
    </source>
</reference>
<dbReference type="RefSeq" id="WP_167703290.1">
    <property type="nucleotide sequence ID" value="NZ_CP118168.1"/>
</dbReference>
<comment type="caution">
    <text evidence="1">The sequence shown here is derived from an EMBL/GenBank/DDBJ whole genome shotgun (WGS) entry which is preliminary data.</text>
</comment>